<keyword evidence="1" id="KW-0732">Signal</keyword>
<evidence type="ECO:0000256" key="1">
    <source>
        <dbReference type="SAM" id="SignalP"/>
    </source>
</evidence>
<dbReference type="Proteomes" id="UP000297741">
    <property type="component" value="Unassembled WGS sequence"/>
</dbReference>
<organism evidence="2 3">
    <name type="scientific">Pseudotabrizicola sediminis</name>
    <dbReference type="NCBI Taxonomy" id="2486418"/>
    <lineage>
        <taxon>Bacteria</taxon>
        <taxon>Pseudomonadati</taxon>
        <taxon>Pseudomonadota</taxon>
        <taxon>Alphaproteobacteria</taxon>
        <taxon>Rhodobacterales</taxon>
        <taxon>Paracoccaceae</taxon>
        <taxon>Pseudotabrizicola</taxon>
    </lineage>
</organism>
<evidence type="ECO:0000313" key="2">
    <source>
        <dbReference type="EMBL" id="TGD42892.1"/>
    </source>
</evidence>
<reference evidence="2 3" key="1">
    <citation type="submission" date="2018-11" db="EMBL/GenBank/DDBJ databases">
        <title>Tabrizicola sp. isolated from sediment of alpine lake.</title>
        <authorList>
            <person name="Liu Z."/>
        </authorList>
    </citation>
    <scope>NUCLEOTIDE SEQUENCE [LARGE SCALE GENOMIC DNA]</scope>
    <source>
        <strain evidence="2 3">DRYC-M-16</strain>
    </source>
</reference>
<accession>A0ABY2KP45</accession>
<sequence>MGSVRAFGLAVMFAALPASAQAEPVLVSVTALLPEGAAPRPVSWSAVPLNLPETADVLKAMIVTPEPVAGPWQVLLVPGEYVISGFTEAELFEATTLVTAQTTLIAVPVLAIEPQVALRCTEPRCDYADAATGLRLTLPQGWVVDVPYHADLGGGALAPEVSTVFYEDVEGDGGAVWFLNPMDWITNDTGPCRAVAQGSLCTFEITPAAESGFAIIAPSLQRLDVPTE</sequence>
<protein>
    <recommendedName>
        <fullName evidence="4">Thiol:disulfide interchange protein DsbD N-terminal domain-containing protein</fullName>
    </recommendedName>
</protein>
<comment type="caution">
    <text evidence="2">The sequence shown here is derived from an EMBL/GenBank/DDBJ whole genome shotgun (WGS) entry which is preliminary data.</text>
</comment>
<evidence type="ECO:0000313" key="3">
    <source>
        <dbReference type="Proteomes" id="UP000297741"/>
    </source>
</evidence>
<dbReference type="EMBL" id="RPEM01000007">
    <property type="protein sequence ID" value="TGD42892.1"/>
    <property type="molecule type" value="Genomic_DNA"/>
</dbReference>
<dbReference type="RefSeq" id="WP_135431451.1">
    <property type="nucleotide sequence ID" value="NZ_RPEM01000007.1"/>
</dbReference>
<feature type="signal peptide" evidence="1">
    <location>
        <begin position="1"/>
        <end position="20"/>
    </location>
</feature>
<proteinExistence type="predicted"/>
<keyword evidence="3" id="KW-1185">Reference proteome</keyword>
<name>A0ABY2KP45_9RHOB</name>
<feature type="chain" id="PRO_5046053200" description="Thiol:disulfide interchange protein DsbD N-terminal domain-containing protein" evidence="1">
    <location>
        <begin position="21"/>
        <end position="228"/>
    </location>
</feature>
<evidence type="ECO:0008006" key="4">
    <source>
        <dbReference type="Google" id="ProtNLM"/>
    </source>
</evidence>
<gene>
    <name evidence="2" type="ORF">EEB11_11475</name>
</gene>